<evidence type="ECO:0000313" key="1">
    <source>
        <dbReference type="EMBL" id="TWI86959.1"/>
    </source>
</evidence>
<dbReference type="Proteomes" id="UP000316778">
    <property type="component" value="Unassembled WGS sequence"/>
</dbReference>
<protein>
    <submittedName>
        <fullName evidence="1">Uncharacterized protein</fullName>
    </submittedName>
</protein>
<evidence type="ECO:0000313" key="2">
    <source>
        <dbReference type="Proteomes" id="UP000316778"/>
    </source>
</evidence>
<accession>A0A562T097</accession>
<organism evidence="1 2">
    <name type="scientific">Chitinophaga japonensis</name>
    <name type="common">Flexibacter japonensis</name>
    <dbReference type="NCBI Taxonomy" id="104662"/>
    <lineage>
        <taxon>Bacteria</taxon>
        <taxon>Pseudomonadati</taxon>
        <taxon>Bacteroidota</taxon>
        <taxon>Chitinophagia</taxon>
        <taxon>Chitinophagales</taxon>
        <taxon>Chitinophagaceae</taxon>
        <taxon>Chitinophaga</taxon>
    </lineage>
</organism>
<reference evidence="1 2" key="1">
    <citation type="journal article" date="2013" name="Stand. Genomic Sci.">
        <title>Genomic Encyclopedia of Type Strains, Phase I: The one thousand microbial genomes (KMG-I) project.</title>
        <authorList>
            <person name="Kyrpides N.C."/>
            <person name="Woyke T."/>
            <person name="Eisen J.A."/>
            <person name="Garrity G."/>
            <person name="Lilburn T.G."/>
            <person name="Beck B.J."/>
            <person name="Whitman W.B."/>
            <person name="Hugenholtz P."/>
            <person name="Klenk H.P."/>
        </authorList>
    </citation>
    <scope>NUCLEOTIDE SEQUENCE [LARGE SCALE GENOMIC DNA]</scope>
    <source>
        <strain evidence="1 2">DSM 13484</strain>
    </source>
</reference>
<name>A0A562T097_CHIJA</name>
<comment type="caution">
    <text evidence="1">The sequence shown here is derived from an EMBL/GenBank/DDBJ whole genome shotgun (WGS) entry which is preliminary data.</text>
</comment>
<proteinExistence type="predicted"/>
<keyword evidence="2" id="KW-1185">Reference proteome</keyword>
<sequence length="65" mass="6838">MKNTDLHAFTELSKEEMNEHSGGGLLDGVGGLLDVAGYFVQNQLVLAAGLVPEAIKSIKNLLNVG</sequence>
<gene>
    <name evidence="1" type="ORF">LX66_4226</name>
</gene>
<dbReference type="RefSeq" id="WP_145717167.1">
    <property type="nucleotide sequence ID" value="NZ_BAAAFY010000004.1"/>
</dbReference>
<dbReference type="AlphaFoldDB" id="A0A562T097"/>
<dbReference type="EMBL" id="VLLG01000004">
    <property type="protein sequence ID" value="TWI86959.1"/>
    <property type="molecule type" value="Genomic_DNA"/>
</dbReference>